<dbReference type="GO" id="GO:0032259">
    <property type="term" value="P:methylation"/>
    <property type="evidence" value="ECO:0007669"/>
    <property type="project" value="UniProtKB-KW"/>
</dbReference>
<keyword evidence="2" id="KW-0614">Plasmid</keyword>
<dbReference type="HOGENOM" id="CLU_2068568_0_0_12"/>
<feature type="domain" description="Type ISP restriction-modification enzyme LLaBIII C-terminal specificity" evidence="1">
    <location>
        <begin position="15"/>
        <end position="80"/>
    </location>
</feature>
<accession>W5T2K8</accession>
<protein>
    <submittedName>
        <fullName evidence="2">Adenine-specific methyltransferase</fullName>
        <ecNumber evidence="2">2.1.1.72</ecNumber>
    </submittedName>
</protein>
<evidence type="ECO:0000313" key="2">
    <source>
        <dbReference type="EMBL" id="AHH13168.1"/>
    </source>
</evidence>
<keyword evidence="2" id="KW-0808">Transferase</keyword>
<reference evidence="2" key="1">
    <citation type="submission" date="2013-04" db="EMBL/GenBank/DDBJ databases">
        <title>Comparative Genomics of Relapsing Fever Spirochetes.</title>
        <authorList>
            <person name="Schwan T.G."/>
            <person name="Raffel S.J."/>
            <person name="Porcella S.F."/>
            <person name="Martens C.A."/>
            <person name="Bruno D.P."/>
            <person name="Ricklefs S.M."/>
            <person name="Barbian K.B."/>
        </authorList>
    </citation>
    <scope>NUCLEOTIDE SEQUENCE</scope>
    <source>
        <strain evidence="2">YBT</strain>
        <plasmid evidence="2">unnamed</plasmid>
    </source>
</reference>
<geneLocation type="plasmid" evidence="2">
    <name>unnamed</name>
</geneLocation>
<dbReference type="EMBL" id="CP005713">
    <property type="protein sequence ID" value="AHH13168.1"/>
    <property type="molecule type" value="Genomic_DNA"/>
</dbReference>
<dbReference type="GO" id="GO:0009007">
    <property type="term" value="F:site-specific DNA-methyltransferase (adenine-specific) activity"/>
    <property type="evidence" value="ECO:0007669"/>
    <property type="project" value="UniProtKB-EC"/>
</dbReference>
<proteinExistence type="predicted"/>
<evidence type="ECO:0000259" key="1">
    <source>
        <dbReference type="Pfam" id="PF18135"/>
    </source>
</evidence>
<gene>
    <name evidence="2" type="ORF">BHO_0116500</name>
</gene>
<dbReference type="AlphaFoldDB" id="W5T2K8"/>
<keyword evidence="2" id="KW-0489">Methyltransferase</keyword>
<dbReference type="InterPro" id="IPR041635">
    <property type="entry name" value="Type_ISP_LLaBIII_C"/>
</dbReference>
<dbReference type="Pfam" id="PF18135">
    <property type="entry name" value="Type_ISP_C"/>
    <property type="match status" value="1"/>
</dbReference>
<organism evidence="2">
    <name type="scientific">Borrelia hermsii YBT</name>
    <dbReference type="NCBI Taxonomy" id="1313295"/>
    <lineage>
        <taxon>Bacteria</taxon>
        <taxon>Pseudomonadati</taxon>
        <taxon>Spirochaetota</taxon>
        <taxon>Spirochaetia</taxon>
        <taxon>Spirochaetales</taxon>
        <taxon>Borreliaceae</taxon>
        <taxon>Borrelia</taxon>
    </lineage>
</organism>
<name>W5T2K8_BORHE</name>
<sequence>MQLILLKKSIGMHISNSDEKRVVQKIEHLKEIKELIYNNNNRLTNVPCKVYEFTIGTYQLLKKYLKYREGRKLSIHEIEHLEKVIKVIQYTIDVQKQNDLTICNLQEFDNNFTLLNVA</sequence>
<dbReference type="EC" id="2.1.1.72" evidence="2"/>